<dbReference type="RefSeq" id="WP_003612113.1">
    <property type="nucleotide sequence ID" value="NZ_ADVE02000001.1"/>
</dbReference>
<evidence type="ECO:0000256" key="1">
    <source>
        <dbReference type="ARBA" id="ARBA00023163"/>
    </source>
</evidence>
<evidence type="ECO:0000259" key="2">
    <source>
        <dbReference type="PROSITE" id="PS51913"/>
    </source>
</evidence>
<dbReference type="KEGG" id="mtw:CQW49_13940"/>
<dbReference type="GO" id="GO:0006355">
    <property type="term" value="P:regulation of DNA-templated transcription"/>
    <property type="evidence" value="ECO:0007669"/>
    <property type="project" value="InterPro"/>
</dbReference>
<dbReference type="PROSITE" id="PS51913">
    <property type="entry name" value="HTH_HARE"/>
    <property type="match status" value="1"/>
</dbReference>
<dbReference type="InterPro" id="IPR007759">
    <property type="entry name" value="Asxl_HARE-HTH"/>
</dbReference>
<organism evidence="3 4">
    <name type="scientific">Methylosinus trichosporium (strain ATCC 35070 / NCIMB 11131 / UNIQEM 75 / OB3b)</name>
    <dbReference type="NCBI Taxonomy" id="595536"/>
    <lineage>
        <taxon>Bacteria</taxon>
        <taxon>Pseudomonadati</taxon>
        <taxon>Pseudomonadota</taxon>
        <taxon>Alphaproteobacteria</taxon>
        <taxon>Hyphomicrobiales</taxon>
        <taxon>Methylocystaceae</taxon>
        <taxon>Methylosinus</taxon>
    </lineage>
</organism>
<accession>A0A2D2D1H3</accession>
<dbReference type="STRING" id="595536.GCA_000178815_02383"/>
<dbReference type="EMBL" id="CP023737">
    <property type="protein sequence ID" value="ATQ68861.1"/>
    <property type="molecule type" value="Genomic_DNA"/>
</dbReference>
<evidence type="ECO:0000313" key="3">
    <source>
        <dbReference type="EMBL" id="ATQ68861.1"/>
    </source>
</evidence>
<evidence type="ECO:0000313" key="4">
    <source>
        <dbReference type="Proteomes" id="UP000230709"/>
    </source>
</evidence>
<reference evidence="4" key="1">
    <citation type="submission" date="2017-10" db="EMBL/GenBank/DDBJ databases">
        <title>Completed PacBio SMRT sequence of Methylosinus trichosporium OB3b reveals presence of a third large plasmid.</title>
        <authorList>
            <person name="Charles T.C."/>
            <person name="Lynch M.D.J."/>
            <person name="Heil J.R."/>
            <person name="Cheng J."/>
        </authorList>
    </citation>
    <scope>NUCLEOTIDE SEQUENCE [LARGE SCALE GENOMIC DNA]</scope>
    <source>
        <strain evidence="4">OB3b</strain>
    </source>
</reference>
<dbReference type="Pfam" id="PF05066">
    <property type="entry name" value="HARE-HTH"/>
    <property type="match status" value="1"/>
</dbReference>
<name>A0A2D2D1H3_METT3</name>
<gene>
    <name evidence="3" type="ORF">CQW49_13940</name>
</gene>
<protein>
    <recommendedName>
        <fullName evidence="2">HTH HARE-type domain-containing protein</fullName>
    </recommendedName>
</protein>
<sequence length="320" mass="36061">MTSLYLEVAERVLILSDRPLSAAEIISQAQRSRLLPKHLYGFRQDRTLQARLSEDIARLGSKSRFFRTSPGRYFLRDFNHKGANEIGEYYAKPRRKELDQNDILTLNTNIDSIERNGGPIVPLSFVLDQLKSGHYSYRSAQDILRNDACTAIHSFVVVHDGSRILSFRCGKFFPRSDPLFGRRTIGLSGTVTADQVDMLFESLFGIIGNAIEELCSGIGLPRHFAERARYGGEILPWFGVKSARAANTPAILHMVLSYKCPPSFRPTRAALSVNDLRWIDPHNPLNTLQDFDSTSKILLSEGHARDLVRIHTSSNRTSEV</sequence>
<proteinExistence type="predicted"/>
<keyword evidence="1" id="KW-0804">Transcription</keyword>
<keyword evidence="4" id="KW-1185">Reference proteome</keyword>
<feature type="domain" description="HTH HARE-type" evidence="2">
    <location>
        <begin position="3"/>
        <end position="78"/>
    </location>
</feature>
<dbReference type="Proteomes" id="UP000230709">
    <property type="component" value="Chromosome"/>
</dbReference>
<dbReference type="AlphaFoldDB" id="A0A2D2D1H3"/>